<dbReference type="AlphaFoldDB" id="A0A918NB89"/>
<evidence type="ECO:0000313" key="1">
    <source>
        <dbReference type="EMBL" id="GGX55488.1"/>
    </source>
</evidence>
<proteinExistence type="predicted"/>
<evidence type="ECO:0008006" key="3">
    <source>
        <dbReference type="Google" id="ProtNLM"/>
    </source>
</evidence>
<dbReference type="EMBL" id="BMXR01000005">
    <property type="protein sequence ID" value="GGX55488.1"/>
    <property type="molecule type" value="Genomic_DNA"/>
</dbReference>
<protein>
    <recommendedName>
        <fullName evidence="3">Excisionase</fullName>
    </recommendedName>
</protein>
<keyword evidence="2" id="KW-1185">Reference proteome</keyword>
<accession>A0A918NB89</accession>
<evidence type="ECO:0000313" key="2">
    <source>
        <dbReference type="Proteomes" id="UP000626148"/>
    </source>
</evidence>
<comment type="caution">
    <text evidence="1">The sequence shown here is derived from an EMBL/GenBank/DDBJ whole genome shotgun (WGS) entry which is preliminary data.</text>
</comment>
<sequence length="61" mass="7183">MGRYVTIKRYSELSGYSEEAIRQKIKKGIWRLSKHVHRAPDGRLLINVEEVEKWIVSCPEV</sequence>
<name>A0A918NB89_9GAMM</name>
<organism evidence="1 2">
    <name type="scientific">Saccharospirillum salsuginis</name>
    <dbReference type="NCBI Taxonomy" id="418750"/>
    <lineage>
        <taxon>Bacteria</taxon>
        <taxon>Pseudomonadati</taxon>
        <taxon>Pseudomonadota</taxon>
        <taxon>Gammaproteobacteria</taxon>
        <taxon>Oceanospirillales</taxon>
        <taxon>Saccharospirillaceae</taxon>
        <taxon>Saccharospirillum</taxon>
    </lineage>
</organism>
<dbReference type="Proteomes" id="UP000626148">
    <property type="component" value="Unassembled WGS sequence"/>
</dbReference>
<gene>
    <name evidence="1" type="ORF">GCM10007392_23970</name>
</gene>
<reference evidence="1" key="2">
    <citation type="submission" date="2020-09" db="EMBL/GenBank/DDBJ databases">
        <authorList>
            <person name="Sun Q."/>
            <person name="Kim S."/>
        </authorList>
    </citation>
    <scope>NUCLEOTIDE SEQUENCE</scope>
    <source>
        <strain evidence="1">KCTC 22169</strain>
    </source>
</reference>
<reference evidence="1" key="1">
    <citation type="journal article" date="2014" name="Int. J. Syst. Evol. Microbiol.">
        <title>Complete genome sequence of Corynebacterium casei LMG S-19264T (=DSM 44701T), isolated from a smear-ripened cheese.</title>
        <authorList>
            <consortium name="US DOE Joint Genome Institute (JGI-PGF)"/>
            <person name="Walter F."/>
            <person name="Albersmeier A."/>
            <person name="Kalinowski J."/>
            <person name="Ruckert C."/>
        </authorList>
    </citation>
    <scope>NUCLEOTIDE SEQUENCE</scope>
    <source>
        <strain evidence="1">KCTC 22169</strain>
    </source>
</reference>